<dbReference type="Gene3D" id="6.10.250.660">
    <property type="match status" value="1"/>
</dbReference>
<dbReference type="EMBL" id="JAMQGM010000002">
    <property type="protein sequence ID" value="MCM2576202.1"/>
    <property type="molecule type" value="Genomic_DNA"/>
</dbReference>
<evidence type="ECO:0000313" key="2">
    <source>
        <dbReference type="EMBL" id="MCM2576202.1"/>
    </source>
</evidence>
<dbReference type="NCBIfam" id="TIGR03544">
    <property type="entry name" value="DivI1A_domain"/>
    <property type="match status" value="1"/>
</dbReference>
<name>A0ABT0X0W9_9ACTN</name>
<evidence type="ECO:0000313" key="3">
    <source>
        <dbReference type="Proteomes" id="UP001167160"/>
    </source>
</evidence>
<reference evidence="2" key="1">
    <citation type="journal article" date="2023" name="Int. J. Syst. Evol. Microbiol.">
        <title>Streptomyces meridianus sp. nov. isolated from brackish water of the Tagus estuary in Alcochete, Portugal.</title>
        <authorList>
            <person name="Santos J.D.N."/>
            <person name="Klimek D."/>
            <person name="Calusinska M."/>
            <person name="Lobo Da Cunha A."/>
            <person name="Catita J."/>
            <person name="Goncalves H."/>
            <person name="Gonzalez I."/>
            <person name="Reyes F."/>
            <person name="Lage O.M."/>
        </authorList>
    </citation>
    <scope>NUCLEOTIDE SEQUENCE</scope>
    <source>
        <strain evidence="2">MTZ3.1</strain>
    </source>
</reference>
<dbReference type="RefSeq" id="WP_251408649.1">
    <property type="nucleotide sequence ID" value="NZ_JAMQGM010000002.1"/>
</dbReference>
<keyword evidence="3" id="KW-1185">Reference proteome</keyword>
<accession>A0ABT0X0W9</accession>
<feature type="region of interest" description="Disordered" evidence="1">
    <location>
        <begin position="91"/>
        <end position="123"/>
    </location>
</feature>
<protein>
    <submittedName>
        <fullName evidence="2">DivIVA domain-containing protein</fullName>
    </submittedName>
</protein>
<proteinExistence type="predicted"/>
<sequence length="123" mass="13295">MFWFLLIALVVVVAAVTLMVIGGDDGAALPEAPRDRLHDPLPDDRAVERADLEELRLPISLRGYRMADVDDVLDRLGAELAERDERIGELEARLAGARGGRPRPGSGGDGSDWPGPWGRGTGR</sequence>
<dbReference type="Proteomes" id="UP001167160">
    <property type="component" value="Unassembled WGS sequence"/>
</dbReference>
<gene>
    <name evidence="2" type="ORF">M1E25_02345</name>
</gene>
<comment type="caution">
    <text evidence="2">The sequence shown here is derived from an EMBL/GenBank/DDBJ whole genome shotgun (WGS) entry which is preliminary data.</text>
</comment>
<dbReference type="InterPro" id="IPR019933">
    <property type="entry name" value="DivIVA_domain"/>
</dbReference>
<evidence type="ECO:0000256" key="1">
    <source>
        <dbReference type="SAM" id="MobiDB-lite"/>
    </source>
</evidence>
<organism evidence="2 3">
    <name type="scientific">Streptomyces meridianus</name>
    <dbReference type="NCBI Taxonomy" id="2938945"/>
    <lineage>
        <taxon>Bacteria</taxon>
        <taxon>Bacillati</taxon>
        <taxon>Actinomycetota</taxon>
        <taxon>Actinomycetes</taxon>
        <taxon>Kitasatosporales</taxon>
        <taxon>Streptomycetaceae</taxon>
        <taxon>Streptomyces</taxon>
    </lineage>
</organism>